<dbReference type="Proteomes" id="UP000054845">
    <property type="component" value="Unassembled WGS sequence"/>
</dbReference>
<proteinExistence type="predicted"/>
<feature type="compositionally biased region" description="Low complexity" evidence="5">
    <location>
        <begin position="73"/>
        <end position="93"/>
    </location>
</feature>
<comment type="subcellular location">
    <subcellularLocation>
        <location evidence="1">Nucleus</location>
    </subcellularLocation>
</comment>
<dbReference type="PROSITE" id="PS51821">
    <property type="entry name" value="VELVET"/>
    <property type="match status" value="1"/>
</dbReference>
<protein>
    <submittedName>
        <fullName evidence="7">Velvet factor</fullName>
    </submittedName>
</protein>
<dbReference type="AlphaFoldDB" id="A0A0P1B937"/>
<dbReference type="Gene3D" id="2.60.40.3960">
    <property type="entry name" value="Velvet domain"/>
    <property type="match status" value="1"/>
</dbReference>
<feature type="region of interest" description="Disordered" evidence="5">
    <location>
        <begin position="200"/>
        <end position="267"/>
    </location>
</feature>
<evidence type="ECO:0000256" key="1">
    <source>
        <dbReference type="ARBA" id="ARBA00004123"/>
    </source>
</evidence>
<keyword evidence="3" id="KW-0804">Transcription</keyword>
<evidence type="ECO:0000259" key="6">
    <source>
        <dbReference type="PROSITE" id="PS51821"/>
    </source>
</evidence>
<feature type="compositionally biased region" description="Low complexity" evidence="5">
    <location>
        <begin position="8"/>
        <end position="28"/>
    </location>
</feature>
<sequence>MPPPPSPSSRGSPFRPSQPSFFPRPLRPTAASQESGRLREDARAAESGLSRAQRRSRSPEPGPSRSRRRTSRASEATSGAVGDVSGSSGGAEDSGSRSFEATSASGSTTGARRHPPMPRPRNDQMSERRRRYALSIVQQPSTGCAFGTNLLSRISVSPPLILQLRVSEPDGAEVLPLDELPFMLCQLRLVTATGQPADMLSPVPSQLAAPDAEESGAAPSEPPRRPIPRAQQPSILQGSADGPAMEGSTPSPPRVPTSHSSSPAHAQNAAVPVRMLYGNMVAFGVRIPETQGQNNPHGIFFVFPDISIRSRGRFRLVADLNRMPNTSPAAVSSSDPTPRGPLASVQTQSFDVLLRTQYIAPRDTPLTEFFANHVSLPVQWRAATD</sequence>
<evidence type="ECO:0000256" key="5">
    <source>
        <dbReference type="SAM" id="MobiDB-lite"/>
    </source>
</evidence>
<dbReference type="Pfam" id="PF11754">
    <property type="entry name" value="Velvet"/>
    <property type="match status" value="1"/>
</dbReference>
<keyword evidence="4" id="KW-0539">Nucleus</keyword>
<feature type="domain" description="Velvet" evidence="6">
    <location>
        <begin position="127"/>
        <end position="381"/>
    </location>
</feature>
<evidence type="ECO:0000313" key="7">
    <source>
        <dbReference type="EMBL" id="CEH11885.1"/>
    </source>
</evidence>
<evidence type="ECO:0000313" key="8">
    <source>
        <dbReference type="Proteomes" id="UP000054845"/>
    </source>
</evidence>
<evidence type="ECO:0000256" key="3">
    <source>
        <dbReference type="ARBA" id="ARBA00023163"/>
    </source>
</evidence>
<feature type="compositionally biased region" description="Polar residues" evidence="5">
    <location>
        <begin position="97"/>
        <end position="110"/>
    </location>
</feature>
<evidence type="ECO:0000256" key="4">
    <source>
        <dbReference type="ARBA" id="ARBA00023242"/>
    </source>
</evidence>
<dbReference type="InterPro" id="IPR021740">
    <property type="entry name" value="Velvet"/>
</dbReference>
<evidence type="ECO:0000256" key="2">
    <source>
        <dbReference type="ARBA" id="ARBA00023015"/>
    </source>
</evidence>
<dbReference type="InterPro" id="IPR037525">
    <property type="entry name" value="Velvet_dom"/>
</dbReference>
<dbReference type="InterPro" id="IPR038491">
    <property type="entry name" value="Velvet_dom_sf"/>
</dbReference>
<reference evidence="7 8" key="1">
    <citation type="submission" date="2014-09" db="EMBL/GenBank/DDBJ databases">
        <authorList>
            <person name="Magalhaes I.L.F."/>
            <person name="Oliveira U."/>
            <person name="Santos F.R."/>
            <person name="Vidigal T.H.D.A."/>
            <person name="Brescovit A.D."/>
            <person name="Santos A.J."/>
        </authorList>
    </citation>
    <scope>NUCLEOTIDE SEQUENCE [LARGE SCALE GENOMIC DNA]</scope>
</reference>
<feature type="region of interest" description="Disordered" evidence="5">
    <location>
        <begin position="1"/>
        <end position="127"/>
    </location>
</feature>
<organism evidence="7 8">
    <name type="scientific">Ceraceosorus bombacis</name>
    <dbReference type="NCBI Taxonomy" id="401625"/>
    <lineage>
        <taxon>Eukaryota</taxon>
        <taxon>Fungi</taxon>
        <taxon>Dikarya</taxon>
        <taxon>Basidiomycota</taxon>
        <taxon>Ustilaginomycotina</taxon>
        <taxon>Exobasidiomycetes</taxon>
        <taxon>Ceraceosorales</taxon>
        <taxon>Ceraceosoraceae</taxon>
        <taxon>Ceraceosorus</taxon>
    </lineage>
</organism>
<dbReference type="OrthoDB" id="3056235at2759"/>
<dbReference type="STRING" id="401625.A0A0P1B937"/>
<accession>A0A0P1B937</accession>
<keyword evidence="2" id="KW-0805">Transcription regulation</keyword>
<dbReference type="PANTHER" id="PTHR33572">
    <property type="entry name" value="SPORE DEVELOPMENT REGULATOR VOSA"/>
    <property type="match status" value="1"/>
</dbReference>
<keyword evidence="8" id="KW-1185">Reference proteome</keyword>
<dbReference type="EMBL" id="CCYA01000065">
    <property type="protein sequence ID" value="CEH11885.1"/>
    <property type="molecule type" value="Genomic_DNA"/>
</dbReference>
<name>A0A0P1B937_9BASI</name>
<dbReference type="GO" id="GO:0005634">
    <property type="term" value="C:nucleus"/>
    <property type="evidence" value="ECO:0007669"/>
    <property type="project" value="UniProtKB-SubCell"/>
</dbReference>
<dbReference type="PANTHER" id="PTHR33572:SF15">
    <property type="entry name" value="VELVET DOMAIN-CONTAINING PROTEIN"/>
    <property type="match status" value="1"/>
</dbReference>